<proteinExistence type="predicted"/>
<protein>
    <submittedName>
        <fullName evidence="1">Uncharacterized protein</fullName>
    </submittedName>
</protein>
<comment type="caution">
    <text evidence="1">The sequence shown here is derived from an EMBL/GenBank/DDBJ whole genome shotgun (WGS) entry which is preliminary data.</text>
</comment>
<reference evidence="2" key="1">
    <citation type="journal article" date="2023" name="G3 (Bethesda)">
        <title>Genome assembly and association tests identify interacting loci associated with vigor, precocity, and sex in interspecific pistachio rootstocks.</title>
        <authorList>
            <person name="Palmer W."/>
            <person name="Jacygrad E."/>
            <person name="Sagayaradj S."/>
            <person name="Cavanaugh K."/>
            <person name="Han R."/>
            <person name="Bertier L."/>
            <person name="Beede B."/>
            <person name="Kafkas S."/>
            <person name="Golino D."/>
            <person name="Preece J."/>
            <person name="Michelmore R."/>
        </authorList>
    </citation>
    <scope>NUCLEOTIDE SEQUENCE [LARGE SCALE GENOMIC DNA]</scope>
</reference>
<keyword evidence="2" id="KW-1185">Reference proteome</keyword>
<name>A0ACC0YNU4_9ROSI</name>
<sequence>MMGMGLLPDRIFYTTIVDYLCKSGKIEMAHGVFLDMIEQGITPDVVSYNALINGLCKSSRVSEAMHLYEEMQTRGSHPDEVTFKLIIGGLIREKKLEIACSLWDQMMEKGFTLDNAVSDTLIKAIHSGDAVLNCFIYPTGNGAIPFLHAVAPPVEVYGVNVMFSVLYCKATDIFGLHYLMLPWQILKSGAFSLNLHLIWDSPGHTT</sequence>
<gene>
    <name evidence="1" type="ORF">Pint_22843</name>
</gene>
<evidence type="ECO:0000313" key="1">
    <source>
        <dbReference type="EMBL" id="KAJ0038961.1"/>
    </source>
</evidence>
<accession>A0ACC0YNU4</accession>
<evidence type="ECO:0000313" key="2">
    <source>
        <dbReference type="Proteomes" id="UP001163603"/>
    </source>
</evidence>
<dbReference type="EMBL" id="CM047741">
    <property type="protein sequence ID" value="KAJ0038961.1"/>
    <property type="molecule type" value="Genomic_DNA"/>
</dbReference>
<dbReference type="Proteomes" id="UP001163603">
    <property type="component" value="Chromosome 6"/>
</dbReference>
<organism evidence="1 2">
    <name type="scientific">Pistacia integerrima</name>
    <dbReference type="NCBI Taxonomy" id="434235"/>
    <lineage>
        <taxon>Eukaryota</taxon>
        <taxon>Viridiplantae</taxon>
        <taxon>Streptophyta</taxon>
        <taxon>Embryophyta</taxon>
        <taxon>Tracheophyta</taxon>
        <taxon>Spermatophyta</taxon>
        <taxon>Magnoliopsida</taxon>
        <taxon>eudicotyledons</taxon>
        <taxon>Gunneridae</taxon>
        <taxon>Pentapetalae</taxon>
        <taxon>rosids</taxon>
        <taxon>malvids</taxon>
        <taxon>Sapindales</taxon>
        <taxon>Anacardiaceae</taxon>
        <taxon>Pistacia</taxon>
    </lineage>
</organism>